<keyword evidence="1" id="KW-0812">Transmembrane</keyword>
<keyword evidence="3" id="KW-1185">Reference proteome</keyword>
<gene>
    <name evidence="2" type="ORF">EBM89_02815</name>
</gene>
<dbReference type="EMBL" id="RFFI01000009">
    <property type="protein sequence ID" value="RMI13786.1"/>
    <property type="molecule type" value="Genomic_DNA"/>
</dbReference>
<keyword evidence="1" id="KW-1133">Transmembrane helix</keyword>
<evidence type="ECO:0000313" key="3">
    <source>
        <dbReference type="Proteomes" id="UP000269289"/>
    </source>
</evidence>
<feature type="transmembrane region" description="Helical" evidence="1">
    <location>
        <begin position="67"/>
        <end position="92"/>
    </location>
</feature>
<accession>A0A3M2JNC0</accession>
<name>A0A3M2JNC0_9CELL</name>
<protein>
    <submittedName>
        <fullName evidence="2">DUF624 domain-containing protein</fullName>
    </submittedName>
</protein>
<feature type="transmembrane region" description="Helical" evidence="1">
    <location>
        <begin position="179"/>
        <end position="201"/>
    </location>
</feature>
<organism evidence="2 3">
    <name type="scientific">Cellulomonas triticagri</name>
    <dbReference type="NCBI Taxonomy" id="2483352"/>
    <lineage>
        <taxon>Bacteria</taxon>
        <taxon>Bacillati</taxon>
        <taxon>Actinomycetota</taxon>
        <taxon>Actinomycetes</taxon>
        <taxon>Micrococcales</taxon>
        <taxon>Cellulomonadaceae</taxon>
        <taxon>Cellulomonas</taxon>
    </lineage>
</organism>
<dbReference type="Pfam" id="PF04854">
    <property type="entry name" value="DUF624"/>
    <property type="match status" value="1"/>
</dbReference>
<feature type="transmembrane region" description="Helical" evidence="1">
    <location>
        <begin position="221"/>
        <end position="254"/>
    </location>
</feature>
<sequence>MTAARVAVVVPEVGEADAVDGTEVVDPLSFPVTPRGGHSGYGTGAAGRGDEVGDEVGDGPFGRAVTAFAWGAALTALLTAANLPLVAAALLLRPEPSLAWLVALAAVPLGPALAAALYAVREHYVAPGVPVLRAFGRGYLRNWRDAAVLWVPACLVGVVVTTVGVGGRAAGVPPLVTGLALGTAVLLAVVTLHALALRTFYRLRSLDAVQAAVYYLGTRRLASLGVLLLVVGAVVVAAAASDALLVLLGGAWVWAWYRASAATLRDAGARFLAGTPGTDRPTATTPGT</sequence>
<dbReference type="Proteomes" id="UP000269289">
    <property type="component" value="Unassembled WGS sequence"/>
</dbReference>
<keyword evidence="1" id="KW-0472">Membrane</keyword>
<evidence type="ECO:0000256" key="1">
    <source>
        <dbReference type="SAM" id="Phobius"/>
    </source>
</evidence>
<dbReference type="RefSeq" id="WP_122147944.1">
    <property type="nucleotide sequence ID" value="NZ_RFFI01000009.1"/>
</dbReference>
<proteinExistence type="predicted"/>
<comment type="caution">
    <text evidence="2">The sequence shown here is derived from an EMBL/GenBank/DDBJ whole genome shotgun (WGS) entry which is preliminary data.</text>
</comment>
<dbReference type="OrthoDB" id="4211860at2"/>
<dbReference type="InterPro" id="IPR006938">
    <property type="entry name" value="DUF624"/>
</dbReference>
<evidence type="ECO:0000313" key="2">
    <source>
        <dbReference type="EMBL" id="RMI13786.1"/>
    </source>
</evidence>
<feature type="transmembrane region" description="Helical" evidence="1">
    <location>
        <begin position="147"/>
        <end position="167"/>
    </location>
</feature>
<feature type="transmembrane region" description="Helical" evidence="1">
    <location>
        <begin position="98"/>
        <end position="120"/>
    </location>
</feature>
<dbReference type="AlphaFoldDB" id="A0A3M2JNC0"/>
<reference evidence="2 3" key="1">
    <citation type="submission" date="2018-10" db="EMBL/GenBank/DDBJ databases">
        <title>Isolation, diversity and antifungal activity of actinobacteria from wheat.</title>
        <authorList>
            <person name="Han C."/>
        </authorList>
    </citation>
    <scope>NUCLEOTIDE SEQUENCE [LARGE SCALE GENOMIC DNA]</scope>
    <source>
        <strain evidence="2 3">NEAU-YY56</strain>
    </source>
</reference>